<accession>A0A5B8XPK9</accession>
<organism evidence="2 3">
    <name type="scientific">Microvenator marinus</name>
    <dbReference type="NCBI Taxonomy" id="2600177"/>
    <lineage>
        <taxon>Bacteria</taxon>
        <taxon>Deltaproteobacteria</taxon>
        <taxon>Bradymonadales</taxon>
        <taxon>Microvenatoraceae</taxon>
        <taxon>Microvenator</taxon>
    </lineage>
</organism>
<dbReference type="KEGG" id="bbae:FRD01_01535"/>
<reference evidence="2 3" key="1">
    <citation type="submission" date="2019-08" db="EMBL/GenBank/DDBJ databases">
        <authorList>
            <person name="Liang Q."/>
        </authorList>
    </citation>
    <scope>NUCLEOTIDE SEQUENCE [LARGE SCALE GENOMIC DNA]</scope>
    <source>
        <strain evidence="2 3">V1718</strain>
    </source>
</reference>
<dbReference type="OrthoDB" id="9804333at2"/>
<dbReference type="Gene3D" id="3.20.20.140">
    <property type="entry name" value="Metal-dependent hydrolases"/>
    <property type="match status" value="1"/>
</dbReference>
<dbReference type="EMBL" id="CP042467">
    <property type="protein sequence ID" value="QED25963.1"/>
    <property type="molecule type" value="Genomic_DNA"/>
</dbReference>
<dbReference type="InterPro" id="IPR004013">
    <property type="entry name" value="PHP_dom"/>
</dbReference>
<protein>
    <submittedName>
        <fullName evidence="2">PHP domain-containing protein</fullName>
    </submittedName>
</protein>
<dbReference type="AlphaFoldDB" id="A0A5B8XPK9"/>
<sequence length="283" mass="30695">MVQMVQSKKKPANTLRIELHSHSTQSDGLHTPSQLAQKMRESGVVGWALTDHDTTSGCAEAQKASQELGLVFIPGIEISAQEGRTIHILGLGVDPNLLTDYGVARRQDRVRRMELMAERAVELGLLEEGVQGGLLKHESPGRPHLARALVDAGVVSSVAEAFEQYLKPGGKLYIESPWPSVSSAISTIKSANGVSVLAHPGKDRVEEGELAKWVEQGLDGVEVMHPSHTESEIARYRRMADLLGILKSASTDYHGTPKGDSRPGLDFPVSMWTPLAERLGVVF</sequence>
<dbReference type="InterPro" id="IPR003141">
    <property type="entry name" value="Pol/His_phosphatase_N"/>
</dbReference>
<feature type="domain" description="Polymerase/histidinol phosphatase N-terminal" evidence="1">
    <location>
        <begin position="17"/>
        <end position="82"/>
    </location>
</feature>
<dbReference type="PANTHER" id="PTHR42924:SF3">
    <property type="entry name" value="POLYMERASE_HISTIDINOL PHOSPHATASE N-TERMINAL DOMAIN-CONTAINING PROTEIN"/>
    <property type="match status" value="1"/>
</dbReference>
<dbReference type="Proteomes" id="UP000321595">
    <property type="component" value="Chromosome"/>
</dbReference>
<keyword evidence="3" id="KW-1185">Reference proteome</keyword>
<dbReference type="GO" id="GO:0004534">
    <property type="term" value="F:5'-3' RNA exonuclease activity"/>
    <property type="evidence" value="ECO:0007669"/>
    <property type="project" value="TreeGrafter"/>
</dbReference>
<dbReference type="SUPFAM" id="SSF89550">
    <property type="entry name" value="PHP domain-like"/>
    <property type="match status" value="1"/>
</dbReference>
<dbReference type="InterPro" id="IPR016195">
    <property type="entry name" value="Pol/histidinol_Pase-like"/>
</dbReference>
<dbReference type="PANTHER" id="PTHR42924">
    <property type="entry name" value="EXONUCLEASE"/>
    <property type="match status" value="1"/>
</dbReference>
<dbReference type="Pfam" id="PF02811">
    <property type="entry name" value="PHP"/>
    <property type="match status" value="1"/>
</dbReference>
<dbReference type="InterPro" id="IPR052018">
    <property type="entry name" value="PHP_domain"/>
</dbReference>
<dbReference type="SMART" id="SM00481">
    <property type="entry name" value="POLIIIAc"/>
    <property type="match status" value="1"/>
</dbReference>
<proteinExistence type="predicted"/>
<evidence type="ECO:0000313" key="3">
    <source>
        <dbReference type="Proteomes" id="UP000321595"/>
    </source>
</evidence>
<dbReference type="Gene3D" id="1.10.150.650">
    <property type="match status" value="1"/>
</dbReference>
<name>A0A5B8XPK9_9DELT</name>
<dbReference type="CDD" id="cd07438">
    <property type="entry name" value="PHP_HisPPase_AMP"/>
    <property type="match status" value="1"/>
</dbReference>
<gene>
    <name evidence="2" type="ORF">FRD01_01535</name>
</gene>
<evidence type="ECO:0000313" key="2">
    <source>
        <dbReference type="EMBL" id="QED25963.1"/>
    </source>
</evidence>
<evidence type="ECO:0000259" key="1">
    <source>
        <dbReference type="SMART" id="SM00481"/>
    </source>
</evidence>
<dbReference type="GO" id="GO:0035312">
    <property type="term" value="F:5'-3' DNA exonuclease activity"/>
    <property type="evidence" value="ECO:0007669"/>
    <property type="project" value="TreeGrafter"/>
</dbReference>